<dbReference type="NCBIfam" id="TIGR00254">
    <property type="entry name" value="GGDEF"/>
    <property type="match status" value="1"/>
</dbReference>
<dbReference type="GO" id="GO:1902201">
    <property type="term" value="P:negative regulation of bacterial-type flagellum-dependent cell motility"/>
    <property type="evidence" value="ECO:0007669"/>
    <property type="project" value="TreeGrafter"/>
</dbReference>
<dbReference type="InterPro" id="IPR000160">
    <property type="entry name" value="GGDEF_dom"/>
</dbReference>
<feature type="compositionally biased region" description="Basic and acidic residues" evidence="3">
    <location>
        <begin position="299"/>
        <end position="313"/>
    </location>
</feature>
<evidence type="ECO:0000256" key="1">
    <source>
        <dbReference type="ARBA" id="ARBA00012528"/>
    </source>
</evidence>
<evidence type="ECO:0000256" key="2">
    <source>
        <dbReference type="ARBA" id="ARBA00034247"/>
    </source>
</evidence>
<dbReference type="GO" id="GO:0043709">
    <property type="term" value="P:cell adhesion involved in single-species biofilm formation"/>
    <property type="evidence" value="ECO:0007669"/>
    <property type="project" value="TreeGrafter"/>
</dbReference>
<dbReference type="GO" id="GO:0052621">
    <property type="term" value="F:diguanylate cyclase activity"/>
    <property type="evidence" value="ECO:0007669"/>
    <property type="project" value="UniProtKB-EC"/>
</dbReference>
<dbReference type="Pfam" id="PF00990">
    <property type="entry name" value="GGDEF"/>
    <property type="match status" value="1"/>
</dbReference>
<keyword evidence="6" id="KW-1185">Reference proteome</keyword>
<dbReference type="InterPro" id="IPR025991">
    <property type="entry name" value="Chemoreceptor_zinc-bind_dom"/>
</dbReference>
<proteinExistence type="predicted"/>
<dbReference type="SUPFAM" id="SSF55073">
    <property type="entry name" value="Nucleotide cyclase"/>
    <property type="match status" value="1"/>
</dbReference>
<evidence type="ECO:0000313" key="6">
    <source>
        <dbReference type="Proteomes" id="UP000317763"/>
    </source>
</evidence>
<dbReference type="PANTHER" id="PTHR45138:SF9">
    <property type="entry name" value="DIGUANYLATE CYCLASE DGCM-RELATED"/>
    <property type="match status" value="1"/>
</dbReference>
<keyword evidence="5" id="KW-0548">Nucleotidyltransferase</keyword>
<dbReference type="PROSITE" id="PS50887">
    <property type="entry name" value="GGDEF"/>
    <property type="match status" value="1"/>
</dbReference>
<dbReference type="EC" id="2.7.7.65" evidence="1"/>
<evidence type="ECO:0000259" key="4">
    <source>
        <dbReference type="PROSITE" id="PS50887"/>
    </source>
</evidence>
<keyword evidence="5" id="KW-0808">Transferase</keyword>
<reference evidence="5 6" key="1">
    <citation type="submission" date="2019-07" db="EMBL/GenBank/DDBJ databases">
        <title>Tepidimonas taiwanensis I1-1 draft genome.</title>
        <authorList>
            <person name="Da Costa M.S."/>
            <person name="Froufe H.J.C."/>
            <person name="Egas C."/>
            <person name="Albuquerque L."/>
        </authorList>
    </citation>
    <scope>NUCLEOTIDE SEQUENCE [LARGE SCALE GENOMIC DNA]</scope>
    <source>
        <strain evidence="5 6">I1-1</strain>
    </source>
</reference>
<gene>
    <name evidence="5" type="primary">ydeH</name>
    <name evidence="5" type="ORF">Ttaiw_01406</name>
</gene>
<dbReference type="GO" id="GO:0005886">
    <property type="term" value="C:plasma membrane"/>
    <property type="evidence" value="ECO:0007669"/>
    <property type="project" value="TreeGrafter"/>
</dbReference>
<accession>A0A554X787</accession>
<dbReference type="EMBL" id="VJOM01000013">
    <property type="protein sequence ID" value="TSE31695.1"/>
    <property type="molecule type" value="Genomic_DNA"/>
</dbReference>
<dbReference type="STRING" id="307486.GCA_000807215_01038"/>
<feature type="domain" description="GGDEF" evidence="4">
    <location>
        <begin position="169"/>
        <end position="303"/>
    </location>
</feature>
<evidence type="ECO:0000313" key="5">
    <source>
        <dbReference type="EMBL" id="TSE31695.1"/>
    </source>
</evidence>
<feature type="region of interest" description="Disordered" evidence="3">
    <location>
        <begin position="299"/>
        <end position="325"/>
    </location>
</feature>
<dbReference type="Proteomes" id="UP000317763">
    <property type="component" value="Unassembled WGS sequence"/>
</dbReference>
<protein>
    <recommendedName>
        <fullName evidence="1">diguanylate cyclase</fullName>
        <ecNumber evidence="1">2.7.7.65</ecNumber>
    </recommendedName>
</protein>
<dbReference type="AlphaFoldDB" id="A0A554X787"/>
<dbReference type="InterPro" id="IPR043128">
    <property type="entry name" value="Rev_trsase/Diguanyl_cyclase"/>
</dbReference>
<dbReference type="OrthoDB" id="9813903at2"/>
<comment type="caution">
    <text evidence="5">The sequence shown here is derived from an EMBL/GenBank/DDBJ whole genome shotgun (WGS) entry which is preliminary data.</text>
</comment>
<dbReference type="Gene3D" id="1.20.120.30">
    <property type="entry name" value="Aspartate receptor, ligand-binding domain"/>
    <property type="match status" value="1"/>
</dbReference>
<dbReference type="Gene3D" id="3.30.70.270">
    <property type="match status" value="1"/>
</dbReference>
<dbReference type="RefSeq" id="WP_143897868.1">
    <property type="nucleotide sequence ID" value="NZ_VJOM01000013.1"/>
</dbReference>
<dbReference type="PANTHER" id="PTHR45138">
    <property type="entry name" value="REGULATORY COMPONENTS OF SENSORY TRANSDUCTION SYSTEM"/>
    <property type="match status" value="1"/>
</dbReference>
<comment type="catalytic activity">
    <reaction evidence="2">
        <text>2 GTP = 3',3'-c-di-GMP + 2 diphosphate</text>
        <dbReference type="Rhea" id="RHEA:24898"/>
        <dbReference type="ChEBI" id="CHEBI:33019"/>
        <dbReference type="ChEBI" id="CHEBI:37565"/>
        <dbReference type="ChEBI" id="CHEBI:58805"/>
        <dbReference type="EC" id="2.7.7.65"/>
    </reaction>
</comment>
<organism evidence="5 6">
    <name type="scientific">Tepidimonas taiwanensis</name>
    <dbReference type="NCBI Taxonomy" id="307486"/>
    <lineage>
        <taxon>Bacteria</taxon>
        <taxon>Pseudomonadati</taxon>
        <taxon>Pseudomonadota</taxon>
        <taxon>Betaproteobacteria</taxon>
        <taxon>Burkholderiales</taxon>
        <taxon>Tepidimonas</taxon>
    </lineage>
</organism>
<name>A0A554X787_9BURK</name>
<evidence type="ECO:0000256" key="3">
    <source>
        <dbReference type="SAM" id="MobiDB-lite"/>
    </source>
</evidence>
<dbReference type="InterPro" id="IPR050469">
    <property type="entry name" value="Diguanylate_Cyclase"/>
</dbReference>
<dbReference type="CDD" id="cd01949">
    <property type="entry name" value="GGDEF"/>
    <property type="match status" value="1"/>
</dbReference>
<dbReference type="Pfam" id="PF13682">
    <property type="entry name" value="CZB"/>
    <property type="match status" value="1"/>
</dbReference>
<dbReference type="FunFam" id="3.30.70.270:FF:000001">
    <property type="entry name" value="Diguanylate cyclase domain protein"/>
    <property type="match status" value="1"/>
</dbReference>
<dbReference type="SMART" id="SM00267">
    <property type="entry name" value="GGDEF"/>
    <property type="match status" value="1"/>
</dbReference>
<sequence>MTHPTMPAPADGDVASQLARDIDAAIAQHLAWTHRVLRCALLHQTPPGDICADNAHEQCELGKWLAHAPAPLQLHNAELLNEIRREHMAMHAAVAGLWAAGARTDPNRVQQALSGFERHQRHLVSALERLKTAVLSNLLTCDPLTQLPLRHRLPEQFGALRAQANRRGEAVYALLLDLDHFKAINDTHGHAAGDAVLREVAQRLRACTRQGEPLLRYGGEEFLLLFTATDRAHAHRTADRMLAAVSGQPVRYQGEEIAVSASAGLARHHDETGKSLENLLQRSDEALYRAKRAGRRRWMESEIARPGRCDQARPPRQGRAPSVTA</sequence>
<dbReference type="InterPro" id="IPR029787">
    <property type="entry name" value="Nucleotide_cyclase"/>
</dbReference>